<dbReference type="Proteomes" id="UP000466445">
    <property type="component" value="Chromosome"/>
</dbReference>
<feature type="region of interest" description="Disordered" evidence="1">
    <location>
        <begin position="102"/>
        <end position="133"/>
    </location>
</feature>
<dbReference type="AlphaFoldDB" id="A0A7I7STJ5"/>
<evidence type="ECO:0000313" key="3">
    <source>
        <dbReference type="Proteomes" id="UP000466445"/>
    </source>
</evidence>
<proteinExistence type="predicted"/>
<name>A0A7I7STJ5_9MYCO</name>
<gene>
    <name evidence="2" type="ORF">MSAR_34530</name>
</gene>
<evidence type="ECO:0000256" key="1">
    <source>
        <dbReference type="SAM" id="MobiDB-lite"/>
    </source>
</evidence>
<reference evidence="2 3" key="1">
    <citation type="journal article" date="2019" name="Emerg. Microbes Infect.">
        <title>Comprehensive subspecies identification of 175 nontuberculous mycobacteria species based on 7547 genomic profiles.</title>
        <authorList>
            <person name="Matsumoto Y."/>
            <person name="Kinjo T."/>
            <person name="Motooka D."/>
            <person name="Nabeya D."/>
            <person name="Jung N."/>
            <person name="Uechi K."/>
            <person name="Horii T."/>
            <person name="Iida T."/>
            <person name="Fujita J."/>
            <person name="Nakamura S."/>
        </authorList>
    </citation>
    <scope>NUCLEOTIDE SEQUENCE [LARGE SCALE GENOMIC DNA]</scope>
    <source>
        <strain evidence="2 3">JCM 30395</strain>
    </source>
</reference>
<keyword evidence="3" id="KW-1185">Reference proteome</keyword>
<dbReference type="EMBL" id="AP022595">
    <property type="protein sequence ID" value="BBY60317.1"/>
    <property type="molecule type" value="Genomic_DNA"/>
</dbReference>
<dbReference type="KEGG" id="msar:MSAR_34530"/>
<accession>A0A7I7STJ5</accession>
<evidence type="ECO:0000313" key="2">
    <source>
        <dbReference type="EMBL" id="BBY60317.1"/>
    </source>
</evidence>
<feature type="compositionally biased region" description="Basic residues" evidence="1">
    <location>
        <begin position="102"/>
        <end position="119"/>
    </location>
</feature>
<protein>
    <submittedName>
        <fullName evidence="2">Uncharacterized protein</fullName>
    </submittedName>
</protein>
<sequence length="156" mass="17862">MTRPELNAAIEAAHASARWRNPPGTTERSTANIDRWRAGHPNAVRTWTTKYGFVVAFLGVKVYYTRCKHCRRPFSVLRKMAYHGRTGRWPVTCDECRGKRARKHNAGAKDRMRRARGKPVRAVPRKPVEPPSHDDVVTERFYLLAEKMGMGPPLPK</sequence>
<organism evidence="2 3">
    <name type="scientific">Mycolicibacterium sarraceniae</name>
    <dbReference type="NCBI Taxonomy" id="1534348"/>
    <lineage>
        <taxon>Bacteria</taxon>
        <taxon>Bacillati</taxon>
        <taxon>Actinomycetota</taxon>
        <taxon>Actinomycetes</taxon>
        <taxon>Mycobacteriales</taxon>
        <taxon>Mycobacteriaceae</taxon>
        <taxon>Mycolicibacterium</taxon>
    </lineage>
</organism>